<organism evidence="1 2">
    <name type="scientific">Plasmodium brasilianum</name>
    <dbReference type="NCBI Taxonomy" id="5824"/>
    <lineage>
        <taxon>Eukaryota</taxon>
        <taxon>Sar</taxon>
        <taxon>Alveolata</taxon>
        <taxon>Apicomplexa</taxon>
        <taxon>Aconoidasida</taxon>
        <taxon>Haemosporida</taxon>
        <taxon>Plasmodiidae</taxon>
        <taxon>Plasmodium</taxon>
        <taxon>Plasmodium (Plasmodium)</taxon>
    </lineage>
</organism>
<name>A0ACB9YEF0_PLABR</name>
<accession>A0ACB9YEF0</accession>
<keyword evidence="2" id="KW-1185">Reference proteome</keyword>
<comment type="caution">
    <text evidence="1">The sequence shown here is derived from an EMBL/GenBank/DDBJ whole genome shotgun (WGS) entry which is preliminary data.</text>
</comment>
<evidence type="ECO:0000313" key="1">
    <source>
        <dbReference type="EMBL" id="KAI4839920.1"/>
    </source>
</evidence>
<gene>
    <name evidence="1" type="ORF">MKS88_001272</name>
</gene>
<dbReference type="EMBL" id="CM043773">
    <property type="protein sequence ID" value="KAI4839920.1"/>
    <property type="molecule type" value="Genomic_DNA"/>
</dbReference>
<proteinExistence type="predicted"/>
<evidence type="ECO:0000313" key="2">
    <source>
        <dbReference type="Proteomes" id="UP001056978"/>
    </source>
</evidence>
<sequence length="247" mass="28767">MKFLILIKTFIFILFFWTSSYFINVSAFDKPLDNINNENRTLGSRTDILLSDSEKEVKNIELNCTLFGNGYYDLENDNNRDESTYDGTYECKKKNNLKTEAKKLIKKYISVVCKPFVAIDNLFEKILYKRFRHIYNYRKCTDPIQKKSLKHSAFTCCTLLFALPGLFAFIGFSLLFVLHSRLAYALIVQMSGDFYELQFQPFTQLMETYGGTDIILLLTLLCISIVIYILVKFLKYAIHVGRNKNIA</sequence>
<dbReference type="Proteomes" id="UP001056978">
    <property type="component" value="Chromosome 5"/>
</dbReference>
<protein>
    <submittedName>
        <fullName evidence="1">Uncharacterized protein</fullName>
    </submittedName>
</protein>
<reference evidence="1" key="1">
    <citation type="submission" date="2022-06" db="EMBL/GenBank/DDBJ databases">
        <title>The First Complete Genome of the Simian Malaria Parasite Plasmodium brasilianum.</title>
        <authorList>
            <person name="Bajic M."/>
            <person name="Ravishankar S."/>
        </authorList>
    </citation>
    <scope>NUCLEOTIDE SEQUENCE</scope>
    <source>
        <strain evidence="1">Bolivian I</strain>
    </source>
</reference>